<feature type="compositionally biased region" description="Basic and acidic residues" evidence="1">
    <location>
        <begin position="105"/>
        <end position="115"/>
    </location>
</feature>
<reference evidence="2 3" key="1">
    <citation type="submission" date="2022-10" db="EMBL/GenBank/DDBJ databases">
        <title>Comparative genomic analysis of Cohnella hashimotonis sp. nov., isolated from the International Space Station.</title>
        <authorList>
            <person name="Simpson A."/>
            <person name="Venkateswaran K."/>
        </authorList>
    </citation>
    <scope>NUCLEOTIDE SEQUENCE [LARGE SCALE GENOMIC DNA]</scope>
    <source>
        <strain evidence="2 3">DSM 18997</strain>
    </source>
</reference>
<dbReference type="Proteomes" id="UP001153387">
    <property type="component" value="Unassembled WGS sequence"/>
</dbReference>
<comment type="caution">
    <text evidence="2">The sequence shown here is derived from an EMBL/GenBank/DDBJ whole genome shotgun (WGS) entry which is preliminary data.</text>
</comment>
<organism evidence="2 3">
    <name type="scientific">Cohnella ginsengisoli</name>
    <dbReference type="NCBI Taxonomy" id="425004"/>
    <lineage>
        <taxon>Bacteria</taxon>
        <taxon>Bacillati</taxon>
        <taxon>Bacillota</taxon>
        <taxon>Bacilli</taxon>
        <taxon>Bacillales</taxon>
        <taxon>Paenibacillaceae</taxon>
        <taxon>Cohnella</taxon>
    </lineage>
</organism>
<protein>
    <submittedName>
        <fullName evidence="2">Uncharacterized protein</fullName>
    </submittedName>
</protein>
<evidence type="ECO:0000256" key="1">
    <source>
        <dbReference type="SAM" id="MobiDB-lite"/>
    </source>
</evidence>
<feature type="region of interest" description="Disordered" evidence="1">
    <location>
        <begin position="1"/>
        <end position="61"/>
    </location>
</feature>
<gene>
    <name evidence="2" type="ORF">OMP38_28000</name>
</gene>
<keyword evidence="3" id="KW-1185">Reference proteome</keyword>
<feature type="region of interest" description="Disordered" evidence="1">
    <location>
        <begin position="81"/>
        <end position="115"/>
    </location>
</feature>
<dbReference type="AlphaFoldDB" id="A0A9X4KRB2"/>
<accession>A0A9X4KRB2</accession>
<sequence length="150" mass="17350">MNADDREDQERHADMRHLEPHLVADRDLRKDDAGDDDPANDDERHGNQEQQVQSVLESRFPGQLAVEHLRRDAFDPACVQQDVHDKGNPDTETGHLVKGQASEHSIVEQQHKGDRHEQIQRKFKKLLFHLILVPSLEKLSRSYSGQLNRR</sequence>
<feature type="compositionally biased region" description="Basic and acidic residues" evidence="1">
    <location>
        <begin position="82"/>
        <end position="95"/>
    </location>
</feature>
<evidence type="ECO:0000313" key="3">
    <source>
        <dbReference type="Proteomes" id="UP001153387"/>
    </source>
</evidence>
<dbReference type="EMBL" id="JAPDHZ010000006">
    <property type="protein sequence ID" value="MDG0794250.1"/>
    <property type="molecule type" value="Genomic_DNA"/>
</dbReference>
<evidence type="ECO:0000313" key="2">
    <source>
        <dbReference type="EMBL" id="MDG0794250.1"/>
    </source>
</evidence>
<proteinExistence type="predicted"/>
<feature type="compositionally biased region" description="Basic and acidic residues" evidence="1">
    <location>
        <begin position="8"/>
        <end position="32"/>
    </location>
</feature>
<dbReference type="RefSeq" id="WP_277568421.1">
    <property type="nucleotide sequence ID" value="NZ_JAPDHZ010000006.1"/>
</dbReference>
<name>A0A9X4KRB2_9BACL</name>